<feature type="transmembrane region" description="Helical" evidence="1">
    <location>
        <begin position="105"/>
        <end position="123"/>
    </location>
</feature>
<keyword evidence="1" id="KW-0472">Membrane</keyword>
<keyword evidence="1" id="KW-1133">Transmembrane helix</keyword>
<evidence type="ECO:0000256" key="1">
    <source>
        <dbReference type="SAM" id="Phobius"/>
    </source>
</evidence>
<keyword evidence="3" id="KW-1185">Reference proteome</keyword>
<organism evidence="2 3">
    <name type="scientific">Dethiobacter alkaliphilus AHT 1</name>
    <dbReference type="NCBI Taxonomy" id="555088"/>
    <lineage>
        <taxon>Bacteria</taxon>
        <taxon>Bacillati</taxon>
        <taxon>Bacillota</taxon>
        <taxon>Dethiobacteria</taxon>
        <taxon>Dethiobacterales</taxon>
        <taxon>Dethiobacteraceae</taxon>
        <taxon>Dethiobacter</taxon>
    </lineage>
</organism>
<feature type="transmembrane region" description="Helical" evidence="1">
    <location>
        <begin position="12"/>
        <end position="36"/>
    </location>
</feature>
<feature type="transmembrane region" description="Helical" evidence="1">
    <location>
        <begin position="42"/>
        <end position="68"/>
    </location>
</feature>
<gene>
    <name evidence="2" type="ORF">DealDRAFT_0732</name>
</gene>
<comment type="caution">
    <text evidence="2">The sequence shown here is derived from an EMBL/GenBank/DDBJ whole genome shotgun (WGS) entry which is preliminary data.</text>
</comment>
<name>C0GE23_DETAL</name>
<proteinExistence type="predicted"/>
<keyword evidence="1" id="KW-0812">Transmembrane</keyword>
<protein>
    <recommendedName>
        <fullName evidence="4">CNNM transmembrane domain-containing protein</fullName>
    </recommendedName>
</protein>
<feature type="transmembrane region" description="Helical" evidence="1">
    <location>
        <begin position="135"/>
        <end position="155"/>
    </location>
</feature>
<evidence type="ECO:0000313" key="2">
    <source>
        <dbReference type="EMBL" id="EEG78317.1"/>
    </source>
</evidence>
<evidence type="ECO:0008006" key="4">
    <source>
        <dbReference type="Google" id="ProtNLM"/>
    </source>
</evidence>
<dbReference type="STRING" id="555088.DealDRAFT_0732"/>
<evidence type="ECO:0000313" key="3">
    <source>
        <dbReference type="Proteomes" id="UP000006443"/>
    </source>
</evidence>
<feature type="transmembrane region" description="Helical" evidence="1">
    <location>
        <begin position="167"/>
        <end position="188"/>
    </location>
</feature>
<dbReference type="EMBL" id="ACJM01000003">
    <property type="protein sequence ID" value="EEG78317.1"/>
    <property type="molecule type" value="Genomic_DNA"/>
</dbReference>
<reference evidence="2 3" key="1">
    <citation type="submission" date="2009-02" db="EMBL/GenBank/DDBJ databases">
        <title>Sequencing of the draft genome and assembly of Dethiobacter alkaliphilus AHT 1.</title>
        <authorList>
            <consortium name="US DOE Joint Genome Institute (JGI-PGF)"/>
            <person name="Lucas S."/>
            <person name="Copeland A."/>
            <person name="Lapidus A."/>
            <person name="Glavina del Rio T."/>
            <person name="Dalin E."/>
            <person name="Tice H."/>
            <person name="Bruce D."/>
            <person name="Goodwin L."/>
            <person name="Pitluck S."/>
            <person name="Larimer F."/>
            <person name="Land M.L."/>
            <person name="Hauser L."/>
            <person name="Muyzer G."/>
        </authorList>
    </citation>
    <scope>NUCLEOTIDE SEQUENCE [LARGE SCALE GENOMIC DNA]</scope>
    <source>
        <strain evidence="2 3">AHT 1</strain>
    </source>
</reference>
<dbReference type="RefSeq" id="WP_008514967.1">
    <property type="nucleotide sequence ID" value="NZ_ACJM01000003.1"/>
</dbReference>
<accession>C0GE23</accession>
<dbReference type="eggNOG" id="COG1253">
    <property type="taxonomic scope" value="Bacteria"/>
</dbReference>
<dbReference type="OrthoDB" id="2111373at2"/>
<dbReference type="AlphaFoldDB" id="C0GE23"/>
<sequence>MGQNQKNSHRYRWVVTITIWTFFLAILLSIVAQLLFGSVESFFIAVFILLIIIFIGIFFDMIGIAATAADEVPLLAKAAKKVPGAREALFLVRNADRFANFCNDVIGDIAGIISGVLGALLVIRLFQTGFIEENPMFSIVMTGLISALTVGGKAVGKMLAIEKSTEIILSFTIVLTRVEAILPGRIFFGRNLPPRRK</sequence>
<dbReference type="Proteomes" id="UP000006443">
    <property type="component" value="Unassembled WGS sequence"/>
</dbReference>